<dbReference type="VEuPathDB" id="FungiDB:CC1G_14680"/>
<dbReference type="OMA" id="HQYGLFK"/>
<accession>D6RMZ5</accession>
<feature type="coiled-coil region" evidence="1">
    <location>
        <begin position="1165"/>
        <end position="1220"/>
    </location>
</feature>
<feature type="region of interest" description="Disordered" evidence="2">
    <location>
        <begin position="824"/>
        <end position="1024"/>
    </location>
</feature>
<dbReference type="InterPro" id="IPR035899">
    <property type="entry name" value="DBL_dom_sf"/>
</dbReference>
<dbReference type="RefSeq" id="XP_002911251.1">
    <property type="nucleotide sequence ID" value="XM_002911205.1"/>
</dbReference>
<dbReference type="CDD" id="cd00160">
    <property type="entry name" value="RhoGEF"/>
    <property type="match status" value="1"/>
</dbReference>
<dbReference type="Proteomes" id="UP000001861">
    <property type="component" value="Unassembled WGS sequence"/>
</dbReference>
<dbReference type="OrthoDB" id="660555at2759"/>
<feature type="compositionally biased region" description="Basic and acidic residues" evidence="2">
    <location>
        <begin position="853"/>
        <end position="877"/>
    </location>
</feature>
<feature type="compositionally biased region" description="Low complexity" evidence="2">
    <location>
        <begin position="715"/>
        <end position="745"/>
    </location>
</feature>
<feature type="compositionally biased region" description="Polar residues" evidence="2">
    <location>
        <begin position="938"/>
        <end position="966"/>
    </location>
</feature>
<dbReference type="GO" id="GO:0005085">
    <property type="term" value="F:guanyl-nucleotide exchange factor activity"/>
    <property type="evidence" value="ECO:0007669"/>
    <property type="project" value="InterPro"/>
</dbReference>
<feature type="region of interest" description="Disordered" evidence="2">
    <location>
        <begin position="655"/>
        <end position="766"/>
    </location>
</feature>
<dbReference type="EMBL" id="AACS02000005">
    <property type="protein sequence ID" value="EFI27757.1"/>
    <property type="molecule type" value="Genomic_DNA"/>
</dbReference>
<evidence type="ECO:0000313" key="5">
    <source>
        <dbReference type="Proteomes" id="UP000001861"/>
    </source>
</evidence>
<evidence type="ECO:0000256" key="2">
    <source>
        <dbReference type="SAM" id="MobiDB-lite"/>
    </source>
</evidence>
<dbReference type="KEGG" id="cci:CC1G_14680"/>
<dbReference type="GO" id="GO:0005737">
    <property type="term" value="C:cytoplasm"/>
    <property type="evidence" value="ECO:0007669"/>
    <property type="project" value="TreeGrafter"/>
</dbReference>
<keyword evidence="1" id="KW-0175">Coiled coil</keyword>
<dbReference type="InterPro" id="IPR000219">
    <property type="entry name" value="DH_dom"/>
</dbReference>
<dbReference type="InParanoid" id="D6RMZ5"/>
<sequence>MALSSSPRKTIPLASGDEPRRDMNQHPPSVTKRVFYCGVVVEGSEHGRRLPDEIQDLVLSLGNPLPSEDDNEMLSSSSSPSHPESGQPQQRRRALTDTSALSSVINELVTSERSYVRRLQILKNDYADPLRNFARSKDTAIIPLYEAKTLFGNVDNLIPVNEAFLLDLEKMLAPNGATTVGGIGDVALRHFKELQGFEQYKQYYVKREEAQRIFEREVSKRSSRFASYIDHIKYQSTDSKNRIGLRELLMEPVQRIPRYTLLFRTILKHMAPDDPQRPKLVEADEIASKIAQAETDEQTKRAAIFYCLSTTIDGFPPDLFSNSRKFIDCIDVEDVIGDAPMSSAASSTSGISTSLHCTLFLFDDKLLIVKRPNGDKGGRALSGLDALDKVTKSGGLPMAKKKSGMSCKGVVDVIDVVASDPGGPDIHLYLENPPQDQSERWAGRPFRSLAVVLPPSPLNLDPMQTESAKRRFLENLWQVQAMYRAKQGQSVILCSDEQEVESRTSRLTYARTYFNVYTRTAFLQEPKKTKVVVHVDPLGSADPIPLGMEGPPFLRIRVQPIAGGLCRFAVNSSDPADEGEEDIVQSERVPSRIITTIHQFGLFSFRTGRNASVPGTPTARSKASIFGLDAISRGLFHGRPASAMGDFFGGSINGHRRSKSSTASRSSMYTSTTGTDSFLRSHRSNSTAATSLDDESSFFSSRSSKGKSKRGLGGSTSDSDGGSLGKSFLGRSLRSRSLSRSQSQDRGSDYSDLEDDDGTIMAKPTDSSDYNLALQLELARQNSLNQHGKPLPPIDLDIPIEDTIYEGTSTPIDSQTLNLPLFAEEPPQSVRPASRASGDTRRSTTPRPASPTKRSDSPALSDRDGSRPVSRLSDRRPFGPRSVSPMPSSMKSPSAASPAELPGADKGYVSESDDEVFKMDITKTPFQRPSGIPRSRRQPLQPSTENIDATPKPLSNPSSLVTSSVEPLSIKKKTSVRGTSSSLPLSPTPARKIYAKGSPLNRPVRTSSPRKVSPSLQVKRSRAPGSHLPIKCELVEDLVRVAVGTKNDIEFSHRAVKRMKVELDKFNANGSPSEDPFSRPASPDKSLRMPVRSQPLTREAQQRMEEMQKLLSHRQGDGTPRTSRLRTGIFEQASTSAPPSNNQTEQMTQFAKTMSSLTSDADQGLTRALSNQESLERDLNNLANQFKEKLLELERARLELQNAKRQTELVKSLLADATAEKEIMYEAFNEELDGMYNDINLPDDEAFVALTKDLQTTKESRNELSQENSQLKRRLAEAELQRDEWAQLLRHHGLIP</sequence>
<feature type="region of interest" description="Disordered" evidence="2">
    <location>
        <begin position="1067"/>
        <end position="1101"/>
    </location>
</feature>
<dbReference type="Gene3D" id="1.20.900.10">
    <property type="entry name" value="Dbl homology (DH) domain"/>
    <property type="match status" value="1"/>
</dbReference>
<keyword evidence="5" id="KW-1185">Reference proteome</keyword>
<feature type="domain" description="DH" evidence="3">
    <location>
        <begin position="100"/>
        <end position="297"/>
    </location>
</feature>
<evidence type="ECO:0000313" key="4">
    <source>
        <dbReference type="EMBL" id="EFI27757.1"/>
    </source>
</evidence>
<dbReference type="SMART" id="SM00325">
    <property type="entry name" value="RhoGEF"/>
    <property type="match status" value="1"/>
</dbReference>
<reference evidence="4 5" key="1">
    <citation type="journal article" date="2010" name="Proc. Natl. Acad. Sci. U.S.A.">
        <title>Insights into evolution of multicellular fungi from the assembled chromosomes of the mushroom Coprinopsis cinerea (Coprinus cinereus).</title>
        <authorList>
            <person name="Stajich J.E."/>
            <person name="Wilke S.K."/>
            <person name="Ahren D."/>
            <person name="Au C.H."/>
            <person name="Birren B.W."/>
            <person name="Borodovsky M."/>
            <person name="Burns C."/>
            <person name="Canback B."/>
            <person name="Casselton L.A."/>
            <person name="Cheng C.K."/>
            <person name="Deng J."/>
            <person name="Dietrich F.S."/>
            <person name="Fargo D.C."/>
            <person name="Farman M.L."/>
            <person name="Gathman A.C."/>
            <person name="Goldberg J."/>
            <person name="Guigo R."/>
            <person name="Hoegger P.J."/>
            <person name="Hooker J.B."/>
            <person name="Huggins A."/>
            <person name="James T.Y."/>
            <person name="Kamada T."/>
            <person name="Kilaru S."/>
            <person name="Kodira C."/>
            <person name="Kues U."/>
            <person name="Kupfer D."/>
            <person name="Kwan H.S."/>
            <person name="Lomsadze A."/>
            <person name="Li W."/>
            <person name="Lilly W.W."/>
            <person name="Ma L.J."/>
            <person name="Mackey A.J."/>
            <person name="Manning G."/>
            <person name="Martin F."/>
            <person name="Muraguchi H."/>
            <person name="Natvig D.O."/>
            <person name="Palmerini H."/>
            <person name="Ramesh M.A."/>
            <person name="Rehmeyer C.J."/>
            <person name="Roe B.A."/>
            <person name="Shenoy N."/>
            <person name="Stanke M."/>
            <person name="Ter-Hovhannisyan V."/>
            <person name="Tunlid A."/>
            <person name="Velagapudi R."/>
            <person name="Vision T.J."/>
            <person name="Zeng Q."/>
            <person name="Zolan M.E."/>
            <person name="Pukkila P.J."/>
        </authorList>
    </citation>
    <scope>NUCLEOTIDE SEQUENCE [LARGE SCALE GENOMIC DNA]</scope>
    <source>
        <strain evidence="5">Okayama-7 / 130 / ATCC MYA-4618 / FGSC 9003</strain>
    </source>
</reference>
<dbReference type="SUPFAM" id="SSF48065">
    <property type="entry name" value="DBL homology domain (DH-domain)"/>
    <property type="match status" value="1"/>
</dbReference>
<organism evidence="4 5">
    <name type="scientific">Coprinopsis cinerea (strain Okayama-7 / 130 / ATCC MYA-4618 / FGSC 9003)</name>
    <name type="common">Inky cap fungus</name>
    <name type="synonym">Hormographiella aspergillata</name>
    <dbReference type="NCBI Taxonomy" id="240176"/>
    <lineage>
        <taxon>Eukaryota</taxon>
        <taxon>Fungi</taxon>
        <taxon>Dikarya</taxon>
        <taxon>Basidiomycota</taxon>
        <taxon>Agaricomycotina</taxon>
        <taxon>Agaricomycetes</taxon>
        <taxon>Agaricomycetidae</taxon>
        <taxon>Agaricales</taxon>
        <taxon>Agaricineae</taxon>
        <taxon>Psathyrellaceae</taxon>
        <taxon>Coprinopsis</taxon>
    </lineage>
</organism>
<feature type="coiled-coil region" evidence="1">
    <location>
        <begin position="1254"/>
        <end position="1288"/>
    </location>
</feature>
<proteinExistence type="predicted"/>
<dbReference type="PANTHER" id="PTHR12673:SF270">
    <property type="entry name" value="FYVE-TYPE DOMAIN-CONTAINING PROTEIN"/>
    <property type="match status" value="1"/>
</dbReference>
<comment type="caution">
    <text evidence="4">The sequence shown here is derived from an EMBL/GenBank/DDBJ whole genome shotgun (WGS) entry which is preliminary data.</text>
</comment>
<gene>
    <name evidence="4" type="ORF">CC1G_14680</name>
</gene>
<dbReference type="PANTHER" id="PTHR12673">
    <property type="entry name" value="FACIOGENITAL DYSPLASIA PROTEIN"/>
    <property type="match status" value="1"/>
</dbReference>
<feature type="compositionally biased region" description="Polar residues" evidence="2">
    <location>
        <begin position="674"/>
        <end position="689"/>
    </location>
</feature>
<dbReference type="eggNOG" id="ENOG502QVFV">
    <property type="taxonomic scope" value="Eukaryota"/>
</dbReference>
<feature type="compositionally biased region" description="Polar residues" evidence="2">
    <location>
        <begin position="1004"/>
        <end position="1018"/>
    </location>
</feature>
<feature type="compositionally biased region" description="Low complexity" evidence="2">
    <location>
        <begin position="979"/>
        <end position="989"/>
    </location>
</feature>
<dbReference type="HOGENOM" id="CLU_003463_0_0_1"/>
<feature type="region of interest" description="Disordered" evidence="2">
    <location>
        <begin position="1"/>
        <end position="29"/>
    </location>
</feature>
<evidence type="ECO:0000256" key="1">
    <source>
        <dbReference type="SAM" id="Coils"/>
    </source>
</evidence>
<feature type="compositionally biased region" description="Low complexity" evidence="2">
    <location>
        <begin position="880"/>
        <end position="899"/>
    </location>
</feature>
<dbReference type="InterPro" id="IPR051092">
    <property type="entry name" value="FYVE_RhoGEF_PH"/>
</dbReference>
<evidence type="ECO:0000259" key="3">
    <source>
        <dbReference type="PROSITE" id="PS50010"/>
    </source>
</evidence>
<feature type="region of interest" description="Disordered" evidence="2">
    <location>
        <begin position="60"/>
        <end position="97"/>
    </location>
</feature>
<dbReference type="Pfam" id="PF00621">
    <property type="entry name" value="RhoGEF"/>
    <property type="match status" value="1"/>
</dbReference>
<dbReference type="PROSITE" id="PS50010">
    <property type="entry name" value="DH_2"/>
    <property type="match status" value="1"/>
</dbReference>
<dbReference type="GeneID" id="9378499"/>
<feature type="compositionally biased region" description="Low complexity" evidence="2">
    <location>
        <begin position="660"/>
        <end position="673"/>
    </location>
</feature>
<dbReference type="STRING" id="240176.D6RMZ5"/>
<name>D6RMZ5_COPC7</name>
<feature type="compositionally biased region" description="Low complexity" evidence="2">
    <location>
        <begin position="75"/>
        <end position="89"/>
    </location>
</feature>
<protein>
    <recommendedName>
        <fullName evidence="3">DH domain-containing protein</fullName>
    </recommendedName>
</protein>